<keyword evidence="1" id="KW-0378">Hydrolase</keyword>
<sequence length="231" mass="25056">MTRHYIDNLFVGLCASDQNGGPTQMASQLTDSLKQNGGFDIEDIGKRYLNWHKRDGYDSGPTAARVFELVNKGMSFAKASEHTDYEMGGRTAGCNPAHRAAPLAMLDVSDEILINITIQEAKLTHWHPLAADVSVATVLLCRKLWRGGGWHASISSVRKGRMVDTQRALETHNINDLSGDGFAPNVLAAAMYFLMNSDSLSEAIESSVNFAGPANYCPVLVGTIGAARWGK</sequence>
<dbReference type="InterPro" id="IPR005502">
    <property type="entry name" value="Ribosyl_crysJ1"/>
</dbReference>
<dbReference type="GO" id="GO:0016787">
    <property type="term" value="F:hydrolase activity"/>
    <property type="evidence" value="ECO:0007669"/>
    <property type="project" value="UniProtKB-KW"/>
</dbReference>
<dbReference type="EMBL" id="FPHQ01000082">
    <property type="protein sequence ID" value="SFV76230.1"/>
    <property type="molecule type" value="Genomic_DNA"/>
</dbReference>
<dbReference type="Gene3D" id="1.10.4080.10">
    <property type="entry name" value="ADP-ribosylation/Crystallin J1"/>
    <property type="match status" value="1"/>
</dbReference>
<protein>
    <submittedName>
        <fullName evidence="1">Probable ADP-ribosylglycohydrolase</fullName>
    </submittedName>
</protein>
<reference evidence="1" key="1">
    <citation type="submission" date="2016-10" db="EMBL/GenBank/DDBJ databases">
        <authorList>
            <person name="de Groot N.N."/>
        </authorList>
    </citation>
    <scope>NUCLEOTIDE SEQUENCE</scope>
</reference>
<organism evidence="1">
    <name type="scientific">hydrothermal vent metagenome</name>
    <dbReference type="NCBI Taxonomy" id="652676"/>
    <lineage>
        <taxon>unclassified sequences</taxon>
        <taxon>metagenomes</taxon>
        <taxon>ecological metagenomes</taxon>
    </lineage>
</organism>
<dbReference type="InterPro" id="IPR036705">
    <property type="entry name" value="Ribosyl_crysJ1_sf"/>
</dbReference>
<evidence type="ECO:0000313" key="1">
    <source>
        <dbReference type="EMBL" id="SFV76230.1"/>
    </source>
</evidence>
<dbReference type="AlphaFoldDB" id="A0A1W1D6V8"/>
<proteinExistence type="predicted"/>
<accession>A0A1W1D6V8</accession>
<name>A0A1W1D6V8_9ZZZZ</name>
<dbReference type="SUPFAM" id="SSF101478">
    <property type="entry name" value="ADP-ribosylglycohydrolase"/>
    <property type="match status" value="1"/>
</dbReference>
<gene>
    <name evidence="1" type="ORF">MNB_SUP05-10-131</name>
</gene>
<dbReference type="Pfam" id="PF03747">
    <property type="entry name" value="ADP_ribosyl_GH"/>
    <property type="match status" value="1"/>
</dbReference>